<evidence type="ECO:0000313" key="4">
    <source>
        <dbReference type="Proteomes" id="UP001302745"/>
    </source>
</evidence>
<reference evidence="3" key="2">
    <citation type="submission" date="2023-05" db="EMBL/GenBank/DDBJ databases">
        <authorList>
            <consortium name="Lawrence Berkeley National Laboratory"/>
            <person name="Steindorff A."/>
            <person name="Hensen N."/>
            <person name="Bonometti L."/>
            <person name="Westerberg I."/>
            <person name="Brannstrom I.O."/>
            <person name="Guillou S."/>
            <person name="Cros-Aarteil S."/>
            <person name="Calhoun S."/>
            <person name="Haridas S."/>
            <person name="Kuo A."/>
            <person name="Mondo S."/>
            <person name="Pangilinan J."/>
            <person name="Riley R."/>
            <person name="Labutti K."/>
            <person name="Andreopoulos B."/>
            <person name="Lipzen A."/>
            <person name="Chen C."/>
            <person name="Yanf M."/>
            <person name="Daum C."/>
            <person name="Ng V."/>
            <person name="Clum A."/>
            <person name="Ohm R."/>
            <person name="Martin F."/>
            <person name="Silar P."/>
            <person name="Natvig D."/>
            <person name="Lalanne C."/>
            <person name="Gautier V."/>
            <person name="Ament-Velasquez S.L."/>
            <person name="Kruys A."/>
            <person name="Hutchinson M.I."/>
            <person name="Powell A.J."/>
            <person name="Barry K."/>
            <person name="Miller A.N."/>
            <person name="Grigoriev I.V."/>
            <person name="Debuchy R."/>
            <person name="Gladieux P."/>
            <person name="Thoren M.H."/>
            <person name="Johannesson H."/>
        </authorList>
    </citation>
    <scope>NUCLEOTIDE SEQUENCE</scope>
    <source>
        <strain evidence="3">CBS 538.74</strain>
    </source>
</reference>
<organism evidence="3 4">
    <name type="scientific">Chaetomidium leptoderma</name>
    <dbReference type="NCBI Taxonomy" id="669021"/>
    <lineage>
        <taxon>Eukaryota</taxon>
        <taxon>Fungi</taxon>
        <taxon>Dikarya</taxon>
        <taxon>Ascomycota</taxon>
        <taxon>Pezizomycotina</taxon>
        <taxon>Sordariomycetes</taxon>
        <taxon>Sordariomycetidae</taxon>
        <taxon>Sordariales</taxon>
        <taxon>Chaetomiaceae</taxon>
        <taxon>Chaetomidium</taxon>
    </lineage>
</organism>
<feature type="chain" id="PRO_5042989698" evidence="2">
    <location>
        <begin position="19"/>
        <end position="218"/>
    </location>
</feature>
<feature type="signal peptide" evidence="2">
    <location>
        <begin position="1"/>
        <end position="18"/>
    </location>
</feature>
<evidence type="ECO:0000256" key="1">
    <source>
        <dbReference type="SAM" id="MobiDB-lite"/>
    </source>
</evidence>
<keyword evidence="2" id="KW-0732">Signal</keyword>
<sequence>MIHHGIIAITAFIASVIAGTLPAERVAVPPPNPIPAIIDSIPNFKVTNFEAKAVMLSDKNYITFHLTPYPGADPAHCFALGTTISHSLTSFPQTWCYHHHHDSHNDTNTTNSTNSADQEEEHNSFTTPDHIWFSWTMGGDDNGGGVFDLENKAGGSGSGGGASLKVVRQVDGHTRDEAVRHIPASLIGIVGEGTLAREMYTGPENFTLTAFRFEGVAH</sequence>
<keyword evidence="4" id="KW-1185">Reference proteome</keyword>
<dbReference type="AlphaFoldDB" id="A0AAN6VF19"/>
<name>A0AAN6VF19_9PEZI</name>
<comment type="caution">
    <text evidence="3">The sequence shown here is derived from an EMBL/GenBank/DDBJ whole genome shotgun (WGS) entry which is preliminary data.</text>
</comment>
<dbReference type="Proteomes" id="UP001302745">
    <property type="component" value="Unassembled WGS sequence"/>
</dbReference>
<protein>
    <submittedName>
        <fullName evidence="3">Uncharacterized protein</fullName>
    </submittedName>
</protein>
<gene>
    <name evidence="3" type="ORF">C8A00DRAFT_18170</name>
</gene>
<feature type="compositionally biased region" description="Low complexity" evidence="1">
    <location>
        <begin position="106"/>
        <end position="115"/>
    </location>
</feature>
<reference evidence="3" key="1">
    <citation type="journal article" date="2023" name="Mol. Phylogenet. Evol.">
        <title>Genome-scale phylogeny and comparative genomics of the fungal order Sordariales.</title>
        <authorList>
            <person name="Hensen N."/>
            <person name="Bonometti L."/>
            <person name="Westerberg I."/>
            <person name="Brannstrom I.O."/>
            <person name="Guillou S."/>
            <person name="Cros-Aarteil S."/>
            <person name="Calhoun S."/>
            <person name="Haridas S."/>
            <person name="Kuo A."/>
            <person name="Mondo S."/>
            <person name="Pangilinan J."/>
            <person name="Riley R."/>
            <person name="LaButti K."/>
            <person name="Andreopoulos B."/>
            <person name="Lipzen A."/>
            <person name="Chen C."/>
            <person name="Yan M."/>
            <person name="Daum C."/>
            <person name="Ng V."/>
            <person name="Clum A."/>
            <person name="Steindorff A."/>
            <person name="Ohm R.A."/>
            <person name="Martin F."/>
            <person name="Silar P."/>
            <person name="Natvig D.O."/>
            <person name="Lalanne C."/>
            <person name="Gautier V."/>
            <person name="Ament-Velasquez S.L."/>
            <person name="Kruys A."/>
            <person name="Hutchinson M.I."/>
            <person name="Powell A.J."/>
            <person name="Barry K."/>
            <person name="Miller A.N."/>
            <person name="Grigoriev I.V."/>
            <person name="Debuchy R."/>
            <person name="Gladieux P."/>
            <person name="Hiltunen Thoren M."/>
            <person name="Johannesson H."/>
        </authorList>
    </citation>
    <scope>NUCLEOTIDE SEQUENCE</scope>
    <source>
        <strain evidence="3">CBS 538.74</strain>
    </source>
</reference>
<proteinExistence type="predicted"/>
<accession>A0AAN6VF19</accession>
<evidence type="ECO:0000313" key="3">
    <source>
        <dbReference type="EMBL" id="KAK4150272.1"/>
    </source>
</evidence>
<feature type="region of interest" description="Disordered" evidence="1">
    <location>
        <begin position="103"/>
        <end position="122"/>
    </location>
</feature>
<dbReference type="EMBL" id="MU857084">
    <property type="protein sequence ID" value="KAK4150272.1"/>
    <property type="molecule type" value="Genomic_DNA"/>
</dbReference>
<evidence type="ECO:0000256" key="2">
    <source>
        <dbReference type="SAM" id="SignalP"/>
    </source>
</evidence>